<reference evidence="1" key="1">
    <citation type="submission" date="2014-09" db="EMBL/GenBank/DDBJ databases">
        <authorList>
            <person name="Magalhaes I.L.F."/>
            <person name="Oliveira U."/>
            <person name="Santos F.R."/>
            <person name="Vidigal T.H.D.A."/>
            <person name="Brescovit A.D."/>
            <person name="Santos A.J."/>
        </authorList>
    </citation>
    <scope>NUCLEOTIDE SEQUENCE</scope>
    <source>
        <tissue evidence="1">Shoot tissue taken approximately 20 cm above the soil surface</tissue>
    </source>
</reference>
<evidence type="ECO:0000313" key="1">
    <source>
        <dbReference type="EMBL" id="JAD40503.1"/>
    </source>
</evidence>
<sequence length="9" mass="985">MTTARVLPP</sequence>
<reference evidence="1" key="2">
    <citation type="journal article" date="2015" name="Data Brief">
        <title>Shoot transcriptome of the giant reed, Arundo donax.</title>
        <authorList>
            <person name="Barrero R.A."/>
            <person name="Guerrero F.D."/>
            <person name="Moolhuijzen P."/>
            <person name="Goolsby J.A."/>
            <person name="Tidwell J."/>
            <person name="Bellgard S.E."/>
            <person name="Bellgard M.I."/>
        </authorList>
    </citation>
    <scope>NUCLEOTIDE SEQUENCE</scope>
    <source>
        <tissue evidence="1">Shoot tissue taken approximately 20 cm above the soil surface</tissue>
    </source>
</reference>
<proteinExistence type="predicted"/>
<protein>
    <submittedName>
        <fullName evidence="1">Uncharacterized protein</fullName>
    </submittedName>
</protein>
<organism evidence="1">
    <name type="scientific">Arundo donax</name>
    <name type="common">Giant reed</name>
    <name type="synonym">Donax arundinaceus</name>
    <dbReference type="NCBI Taxonomy" id="35708"/>
    <lineage>
        <taxon>Eukaryota</taxon>
        <taxon>Viridiplantae</taxon>
        <taxon>Streptophyta</taxon>
        <taxon>Embryophyta</taxon>
        <taxon>Tracheophyta</taxon>
        <taxon>Spermatophyta</taxon>
        <taxon>Magnoliopsida</taxon>
        <taxon>Liliopsida</taxon>
        <taxon>Poales</taxon>
        <taxon>Poaceae</taxon>
        <taxon>PACMAD clade</taxon>
        <taxon>Arundinoideae</taxon>
        <taxon>Arundineae</taxon>
        <taxon>Arundo</taxon>
    </lineage>
</organism>
<accession>A0A0A8ZS19</accession>
<name>A0A0A8ZS19_ARUDO</name>
<dbReference type="EMBL" id="GBRH01257392">
    <property type="protein sequence ID" value="JAD40503.1"/>
    <property type="molecule type" value="Transcribed_RNA"/>
</dbReference>